<feature type="binding site" description="axial binding residue" evidence="6">
    <location>
        <position position="63"/>
    </location>
    <ligand>
        <name>heme c</name>
        <dbReference type="ChEBI" id="CHEBI:61717"/>
        <label>1</label>
    </ligand>
    <ligandPart>
        <name>Fe</name>
        <dbReference type="ChEBI" id="CHEBI:18248"/>
    </ligandPart>
</feature>
<dbReference type="RefSeq" id="WP_089272052.1">
    <property type="nucleotide sequence ID" value="NZ_FZOC01000001.1"/>
</dbReference>
<feature type="signal peptide" evidence="7">
    <location>
        <begin position="1"/>
        <end position="24"/>
    </location>
</feature>
<evidence type="ECO:0000256" key="2">
    <source>
        <dbReference type="ARBA" id="ARBA00022617"/>
    </source>
</evidence>
<keyword evidence="3 6" id="KW-0479">Metal-binding</keyword>
<feature type="domain" description="Class III cytochrome C" evidence="8">
    <location>
        <begin position="33"/>
        <end position="129"/>
    </location>
</feature>
<keyword evidence="5 6" id="KW-0408">Iron</keyword>
<feature type="binding site" description="axial binding residue" evidence="6">
    <location>
        <position position="128"/>
    </location>
    <ligand>
        <name>heme c</name>
        <dbReference type="ChEBI" id="CHEBI:61717"/>
        <label>1</label>
    </ligand>
    <ligandPart>
        <name>Fe</name>
        <dbReference type="ChEBI" id="CHEBI:18248"/>
    </ligandPart>
</feature>
<evidence type="ECO:0000256" key="5">
    <source>
        <dbReference type="ARBA" id="ARBA00023004"/>
    </source>
</evidence>
<dbReference type="EMBL" id="FZOC01000001">
    <property type="protein sequence ID" value="SNR68867.1"/>
    <property type="molecule type" value="Genomic_DNA"/>
</dbReference>
<dbReference type="InterPro" id="IPR020942">
    <property type="entry name" value="Cyt_c_III_dom"/>
</dbReference>
<evidence type="ECO:0000313" key="10">
    <source>
        <dbReference type="Proteomes" id="UP000198324"/>
    </source>
</evidence>
<dbReference type="PRINTS" id="PR00609">
    <property type="entry name" value="CYTOCHROMEC3"/>
</dbReference>
<keyword evidence="2 6" id="KW-0349">Heme</keyword>
<evidence type="ECO:0000256" key="3">
    <source>
        <dbReference type="ARBA" id="ARBA00022723"/>
    </source>
</evidence>
<feature type="chain" id="PRO_5012895877" evidence="7">
    <location>
        <begin position="25"/>
        <end position="132"/>
    </location>
</feature>
<keyword evidence="10" id="KW-1185">Reference proteome</keyword>
<dbReference type="AlphaFoldDB" id="A0A238YCK5"/>
<sequence length="132" mass="14061">MKRSLFMSLVVAALGCALALPLYAAPKAPADSFVFKAPAGMKMTKSLVKFPHSKHGAVKCADCHHKKDAKGSEFASCDTKGCHDNLTAKQGKDSYYAAFHGNNPKSCLGCHKAKKAEKPNVPTACDKCHPKA</sequence>
<dbReference type="GO" id="GO:0009055">
    <property type="term" value="F:electron transfer activity"/>
    <property type="evidence" value="ECO:0007669"/>
    <property type="project" value="InterPro"/>
</dbReference>
<keyword evidence="4" id="KW-0249">Electron transport</keyword>
<feature type="binding site" description="axial binding residue" evidence="6">
    <location>
        <position position="111"/>
    </location>
    <ligand>
        <name>heme c</name>
        <dbReference type="ChEBI" id="CHEBI:61717"/>
        <label>1</label>
    </ligand>
    <ligandPart>
        <name>Fe</name>
        <dbReference type="ChEBI" id="CHEBI:18248"/>
    </ligandPart>
</feature>
<dbReference type="InterPro" id="IPR036280">
    <property type="entry name" value="Multihaem_cyt_sf"/>
</dbReference>
<feature type="binding site" description="axial binding residue" evidence="6">
    <location>
        <position position="65"/>
    </location>
    <ligand>
        <name>heme c</name>
        <dbReference type="ChEBI" id="CHEBI:61717"/>
        <label>1</label>
    </ligand>
    <ligandPart>
        <name>Fe</name>
        <dbReference type="ChEBI" id="CHEBI:18248"/>
    </ligandPart>
</feature>
<name>A0A238YCK5_9BACT</name>
<keyword evidence="7" id="KW-0732">Signal</keyword>
<accession>A0A238YCK5</accession>
<dbReference type="GO" id="GO:0046872">
    <property type="term" value="F:metal ion binding"/>
    <property type="evidence" value="ECO:0007669"/>
    <property type="project" value="UniProtKB-KW"/>
</dbReference>
<evidence type="ECO:0000256" key="7">
    <source>
        <dbReference type="SAM" id="SignalP"/>
    </source>
</evidence>
<dbReference type="InterPro" id="IPR002322">
    <property type="entry name" value="Cyt_c_III"/>
</dbReference>
<protein>
    <submittedName>
        <fullName evidence="9">Class III cytochrome C family protein</fullName>
    </submittedName>
</protein>
<feature type="binding site" description="axial binding residue" evidence="6">
    <location>
        <position position="82"/>
    </location>
    <ligand>
        <name>heme c</name>
        <dbReference type="ChEBI" id="CHEBI:61717"/>
        <label>1</label>
    </ligand>
    <ligandPart>
        <name>Fe</name>
        <dbReference type="ChEBI" id="CHEBI:18248"/>
    </ligandPart>
</feature>
<evidence type="ECO:0000259" key="8">
    <source>
        <dbReference type="Pfam" id="PF02085"/>
    </source>
</evidence>
<feature type="binding site" description="axial binding residue" evidence="6">
    <location>
        <position position="125"/>
    </location>
    <ligand>
        <name>heme c</name>
        <dbReference type="ChEBI" id="CHEBI:61717"/>
        <label>1</label>
    </ligand>
    <ligandPart>
        <name>Fe</name>
        <dbReference type="ChEBI" id="CHEBI:18248"/>
    </ligandPart>
</feature>
<reference evidence="9 10" key="1">
    <citation type="submission" date="2017-06" db="EMBL/GenBank/DDBJ databases">
        <authorList>
            <person name="Kim H.J."/>
            <person name="Triplett B.A."/>
        </authorList>
    </citation>
    <scope>NUCLEOTIDE SEQUENCE [LARGE SCALE GENOMIC DNA]</scope>
    <source>
        <strain evidence="9 10">DSM 13116</strain>
    </source>
</reference>
<feature type="binding site" description="axial binding residue" evidence="6">
    <location>
        <position position="55"/>
    </location>
    <ligand>
        <name>heme c</name>
        <dbReference type="ChEBI" id="CHEBI:61717"/>
        <label>1</label>
    </ligand>
    <ligandPart>
        <name>Fe</name>
        <dbReference type="ChEBI" id="CHEBI:18248"/>
    </ligandPart>
</feature>
<keyword evidence="1" id="KW-0813">Transport</keyword>
<feature type="binding site" description="axial binding residue" evidence="6">
    <location>
        <position position="110"/>
    </location>
    <ligand>
        <name>heme c</name>
        <dbReference type="ChEBI" id="CHEBI:61717"/>
        <label>1</label>
    </ligand>
    <ligandPart>
        <name>Fe</name>
        <dbReference type="ChEBI" id="CHEBI:18248"/>
    </ligandPart>
</feature>
<evidence type="ECO:0000256" key="6">
    <source>
        <dbReference type="PIRSR" id="PIRSR602322-1"/>
    </source>
</evidence>
<dbReference type="SUPFAM" id="SSF48695">
    <property type="entry name" value="Multiheme cytochromes"/>
    <property type="match status" value="1"/>
</dbReference>
<feature type="binding site" description="axial binding residue" evidence="6">
    <location>
        <position position="129"/>
    </location>
    <ligand>
        <name>heme c</name>
        <dbReference type="ChEBI" id="CHEBI:61717"/>
        <label>1</label>
    </ligand>
    <ligandPart>
        <name>Fe</name>
        <dbReference type="ChEBI" id="CHEBI:18248"/>
    </ligandPart>
</feature>
<dbReference type="GO" id="GO:0020037">
    <property type="term" value="F:heme binding"/>
    <property type="evidence" value="ECO:0007669"/>
    <property type="project" value="InterPro"/>
</dbReference>
<comment type="cofactor">
    <cofactor evidence="6">
        <name>heme c</name>
        <dbReference type="ChEBI" id="CHEBI:61717"/>
    </cofactor>
    <text evidence="6">Binds 4 heme c groups covalently per monomer.</text>
</comment>
<feature type="binding site" description="axial binding residue" evidence="6">
    <location>
        <position position="107"/>
    </location>
    <ligand>
        <name>heme c</name>
        <dbReference type="ChEBI" id="CHEBI:61717"/>
        <label>1</label>
    </ligand>
    <ligandPart>
        <name>Fe</name>
        <dbReference type="ChEBI" id="CHEBI:18248"/>
    </ligandPart>
</feature>
<feature type="binding site" description="axial binding residue" evidence="6">
    <location>
        <position position="77"/>
    </location>
    <ligand>
        <name>heme c</name>
        <dbReference type="ChEBI" id="CHEBI:61717"/>
        <label>1</label>
    </ligand>
    <ligandPart>
        <name>Fe</name>
        <dbReference type="ChEBI" id="CHEBI:18248"/>
    </ligandPart>
</feature>
<evidence type="ECO:0000256" key="1">
    <source>
        <dbReference type="ARBA" id="ARBA00022448"/>
    </source>
</evidence>
<evidence type="ECO:0000256" key="4">
    <source>
        <dbReference type="ARBA" id="ARBA00022982"/>
    </source>
</evidence>
<dbReference type="PROSITE" id="PS51257">
    <property type="entry name" value="PROKAR_LIPOPROTEIN"/>
    <property type="match status" value="1"/>
</dbReference>
<feature type="binding site" description="covalent" evidence="6">
    <location>
        <position position="64"/>
    </location>
    <ligand>
        <name>heme c</name>
        <dbReference type="ChEBI" id="CHEBI:61717"/>
        <label>1</label>
    </ligand>
</feature>
<dbReference type="Proteomes" id="UP000198324">
    <property type="component" value="Unassembled WGS sequence"/>
</dbReference>
<feature type="binding site" description="axial binding residue" evidence="6">
    <location>
        <position position="60"/>
    </location>
    <ligand>
        <name>heme c</name>
        <dbReference type="ChEBI" id="CHEBI:61717"/>
        <label>1</label>
    </ligand>
    <ligandPart>
        <name>Fe</name>
        <dbReference type="ChEBI" id="CHEBI:18248"/>
    </ligandPart>
</feature>
<dbReference type="Gene3D" id="3.90.10.10">
    <property type="entry name" value="Cytochrome C3"/>
    <property type="match status" value="1"/>
</dbReference>
<dbReference type="Pfam" id="PF02085">
    <property type="entry name" value="Cytochrom_CIII"/>
    <property type="match status" value="1"/>
</dbReference>
<dbReference type="OrthoDB" id="5418612at2"/>
<feature type="binding site" description="axial binding residue" evidence="6">
    <location>
        <position position="52"/>
    </location>
    <ligand>
        <name>heme c</name>
        <dbReference type="ChEBI" id="CHEBI:61717"/>
        <label>1</label>
    </ligand>
    <ligandPart>
        <name>Fe</name>
        <dbReference type="ChEBI" id="CHEBI:18248"/>
    </ligandPart>
</feature>
<gene>
    <name evidence="9" type="ORF">SAMN04488503_0873</name>
</gene>
<dbReference type="CDD" id="cd08168">
    <property type="entry name" value="Cytochrom_C3"/>
    <property type="match status" value="1"/>
</dbReference>
<feature type="binding site" description="axial binding residue" evidence="6">
    <location>
        <position position="83"/>
    </location>
    <ligand>
        <name>heme c</name>
        <dbReference type="ChEBI" id="CHEBI:61717"/>
        <label>1</label>
    </ligand>
    <ligandPart>
        <name>Fe</name>
        <dbReference type="ChEBI" id="CHEBI:18248"/>
    </ligandPart>
</feature>
<organism evidence="9 10">
    <name type="scientific">Humidesulfovibrio mexicanus</name>
    <dbReference type="NCBI Taxonomy" id="147047"/>
    <lineage>
        <taxon>Bacteria</taxon>
        <taxon>Pseudomonadati</taxon>
        <taxon>Thermodesulfobacteriota</taxon>
        <taxon>Desulfovibrionia</taxon>
        <taxon>Desulfovibrionales</taxon>
        <taxon>Desulfovibrionaceae</taxon>
        <taxon>Humidesulfovibrio</taxon>
    </lineage>
</organism>
<evidence type="ECO:0000313" key="9">
    <source>
        <dbReference type="EMBL" id="SNR68867.1"/>
    </source>
</evidence>
<proteinExistence type="predicted"/>